<keyword evidence="1" id="KW-0479">Metal-binding</keyword>
<feature type="region of interest" description="Disordered" evidence="3">
    <location>
        <begin position="172"/>
        <end position="194"/>
    </location>
</feature>
<dbReference type="SUPFAM" id="SSF56300">
    <property type="entry name" value="Metallo-dependent phosphatases"/>
    <property type="match status" value="1"/>
</dbReference>
<keyword evidence="2" id="KW-0378">Hydrolase</keyword>
<reference evidence="4 5" key="1">
    <citation type="submission" date="2018-11" db="EMBL/GenBank/DDBJ databases">
        <authorList>
            <person name="Da X."/>
        </authorList>
    </citation>
    <scope>NUCLEOTIDE SEQUENCE [LARGE SCALE GENOMIC DNA]</scope>
    <source>
        <strain evidence="4 5">S14-144</strain>
    </source>
</reference>
<proteinExistence type="predicted"/>
<dbReference type="PANTHER" id="PTHR42988:SF2">
    <property type="entry name" value="CYCLIC NUCLEOTIDE PHOSPHODIESTERASE CBUA0032-RELATED"/>
    <property type="match status" value="1"/>
</dbReference>
<dbReference type="InterPro" id="IPR022506">
    <property type="entry name" value="Metallophosphoesterase_PPA1498"/>
</dbReference>
<gene>
    <name evidence="4" type="ORF">EH165_14175</name>
</gene>
<organism evidence="4 5">
    <name type="scientific">Nakamurella antarctica</name>
    <dbReference type="NCBI Taxonomy" id="1902245"/>
    <lineage>
        <taxon>Bacteria</taxon>
        <taxon>Bacillati</taxon>
        <taxon>Actinomycetota</taxon>
        <taxon>Actinomycetes</taxon>
        <taxon>Nakamurellales</taxon>
        <taxon>Nakamurellaceae</taxon>
        <taxon>Nakamurella</taxon>
    </lineage>
</organism>
<name>A0A3G8ZQN3_9ACTN</name>
<dbReference type="KEGG" id="nak:EH165_14175"/>
<sequence length="529" mass="57280">MTTTDRATVIGGARSPLGYWSLTLGPGESHISRAELASIPANLGNPLLSIGHLSDLHLCDSQSPARADFLDRWADDDSPLKSTLGIIGSYRAQDCVTVQVGEAMVRALNAVRRGPVGGAPLDWAITTGDVTDNAHANELGWYINLLDGGPIVPDSGDRSRYEGSADHDYWNESYWHPDPSSQHGPDRPRRLHGFPDAPGLLDALREPFTAGGLQMPWLAVHGNHDQLIQGKVNATGSLGEGSTAGQRAIDVPPDWSLDQIARFCAGVDSCDPATLALWSTLPVREITADPLRRIISRDDFIGAHFHDRARPIGHGFSRDAPHTAYYRYDHQQITVLVLDTVNEHGGWQGSIEPGQLAWLESELVSADAEKRYIVLASHHTSEDLVNDTVSPGAPRRVLGAEFAAALEGHPCLILWLNGHTHISRVTAHPGRHPWWEVTTPSLIDFPQQGRIVEVLRADNAVLTIATTMLDHSGELPWSGATDSVLAIAGLSRELAANDSQWRVPDLSLHVGGGTAADRNVLLHLVDPYG</sequence>
<accession>A0A3G8ZQN3</accession>
<dbReference type="EMBL" id="CP034170">
    <property type="protein sequence ID" value="AZI59115.1"/>
    <property type="molecule type" value="Genomic_DNA"/>
</dbReference>
<evidence type="ECO:0000256" key="1">
    <source>
        <dbReference type="ARBA" id="ARBA00022723"/>
    </source>
</evidence>
<dbReference type="Gene3D" id="3.60.21.10">
    <property type="match status" value="1"/>
</dbReference>
<reference evidence="4 5" key="2">
    <citation type="submission" date="2018-12" db="EMBL/GenBank/DDBJ databases">
        <title>Nakamurella antarcticus sp. nov., isolated from Antarctica South Shetland Islands soil.</title>
        <authorList>
            <person name="Peng F."/>
        </authorList>
    </citation>
    <scope>NUCLEOTIDE SEQUENCE [LARGE SCALE GENOMIC DNA]</scope>
    <source>
        <strain evidence="4 5">S14-144</strain>
    </source>
</reference>
<dbReference type="InterPro" id="IPR029052">
    <property type="entry name" value="Metallo-depent_PP-like"/>
</dbReference>
<dbReference type="RefSeq" id="WP_124800019.1">
    <property type="nucleotide sequence ID" value="NZ_CP034170.1"/>
</dbReference>
<dbReference type="OrthoDB" id="8132905at2"/>
<dbReference type="AlphaFoldDB" id="A0A3G8ZQN3"/>
<evidence type="ECO:0000256" key="3">
    <source>
        <dbReference type="SAM" id="MobiDB-lite"/>
    </source>
</evidence>
<dbReference type="Proteomes" id="UP000268084">
    <property type="component" value="Chromosome"/>
</dbReference>
<evidence type="ECO:0000313" key="4">
    <source>
        <dbReference type="EMBL" id="AZI59115.1"/>
    </source>
</evidence>
<dbReference type="GO" id="GO:0046872">
    <property type="term" value="F:metal ion binding"/>
    <property type="evidence" value="ECO:0007669"/>
    <property type="project" value="UniProtKB-KW"/>
</dbReference>
<dbReference type="GO" id="GO:0016787">
    <property type="term" value="F:hydrolase activity"/>
    <property type="evidence" value="ECO:0007669"/>
    <property type="project" value="UniProtKB-KW"/>
</dbReference>
<dbReference type="NCBIfam" id="TIGR03767">
    <property type="entry name" value="P_acnes_RR"/>
    <property type="match status" value="1"/>
</dbReference>
<evidence type="ECO:0000313" key="5">
    <source>
        <dbReference type="Proteomes" id="UP000268084"/>
    </source>
</evidence>
<protein>
    <submittedName>
        <fullName evidence="4">TIGR03767 family metallophosphoesterase</fullName>
    </submittedName>
</protein>
<keyword evidence="5" id="KW-1185">Reference proteome</keyword>
<dbReference type="InterPro" id="IPR050884">
    <property type="entry name" value="CNP_phosphodiesterase-III"/>
</dbReference>
<evidence type="ECO:0000256" key="2">
    <source>
        <dbReference type="ARBA" id="ARBA00022801"/>
    </source>
</evidence>
<dbReference type="PANTHER" id="PTHR42988">
    <property type="entry name" value="PHOSPHOHYDROLASE"/>
    <property type="match status" value="1"/>
</dbReference>